<protein>
    <submittedName>
        <fullName evidence="1">Uncharacterized protein</fullName>
    </submittedName>
</protein>
<dbReference type="Proteomes" id="UP000253951">
    <property type="component" value="Chromosome"/>
</dbReference>
<dbReference type="KEGG" id="fat:DVK85_01515"/>
<evidence type="ECO:0000313" key="2">
    <source>
        <dbReference type="Proteomes" id="UP000253951"/>
    </source>
</evidence>
<evidence type="ECO:0000313" key="1">
    <source>
        <dbReference type="EMBL" id="AXG72980.1"/>
    </source>
</evidence>
<name>A0A345H8S0_9FLAO</name>
<keyword evidence="2" id="KW-1185">Reference proteome</keyword>
<sequence length="133" mass="15900">MKEKINTRRNLKIDHDYFKLERYAFMKKWKKIARQNKRGKISQQETVQQLLHELQAARLYIELEHSLIKEQEQQILEEQTQKLTVLTANFDQYVEAENAKLPESVFTKIDLLKTPLDKIKGKIEELKNAITFK</sequence>
<accession>A0A345H8S0</accession>
<organism evidence="1 2">
    <name type="scientific">Flavobacterium arcticum</name>
    <dbReference type="NCBI Taxonomy" id="1784713"/>
    <lineage>
        <taxon>Bacteria</taxon>
        <taxon>Pseudomonadati</taxon>
        <taxon>Bacteroidota</taxon>
        <taxon>Flavobacteriia</taxon>
        <taxon>Flavobacteriales</taxon>
        <taxon>Flavobacteriaceae</taxon>
        <taxon>Flavobacterium</taxon>
    </lineage>
</organism>
<gene>
    <name evidence="1" type="ORF">DVK85_01515</name>
</gene>
<reference evidence="1 2" key="1">
    <citation type="submission" date="2018-07" db="EMBL/GenBank/DDBJ databases">
        <title>Complete genome sequence of Flavobacterium arcticum type strain SM1502T.</title>
        <authorList>
            <person name="Li Y."/>
            <person name="Li D.-D."/>
        </authorList>
    </citation>
    <scope>NUCLEOTIDE SEQUENCE [LARGE SCALE GENOMIC DNA]</scope>
    <source>
        <strain evidence="1 2">SM1502</strain>
    </source>
</reference>
<proteinExistence type="predicted"/>
<dbReference type="EMBL" id="CP031188">
    <property type="protein sequence ID" value="AXG72980.1"/>
    <property type="molecule type" value="Genomic_DNA"/>
</dbReference>
<dbReference type="AlphaFoldDB" id="A0A345H8S0"/>